<comment type="similarity">
    <text evidence="2">Belongs to the gluconeogenesis factor family.</text>
</comment>
<dbReference type="GO" id="GO:0008360">
    <property type="term" value="P:regulation of cell shape"/>
    <property type="evidence" value="ECO:0007669"/>
    <property type="project" value="UniProtKB-UniRule"/>
</dbReference>
<dbReference type="PANTHER" id="PTHR30135">
    <property type="entry name" value="UNCHARACTERIZED PROTEIN YVCK-RELATED"/>
    <property type="match status" value="1"/>
</dbReference>
<protein>
    <recommendedName>
        <fullName evidence="2">Putative gluconeogenesis factor</fullName>
    </recommendedName>
</protein>
<dbReference type="InterPro" id="IPR038136">
    <property type="entry name" value="CofD-like_dom_sf"/>
</dbReference>
<dbReference type="NCBIfam" id="TIGR01826">
    <property type="entry name" value="CofD_related"/>
    <property type="match status" value="1"/>
</dbReference>
<dbReference type="HAMAP" id="MF_00973">
    <property type="entry name" value="Gluconeogen_factor"/>
    <property type="match status" value="1"/>
</dbReference>
<organism evidence="3 4">
    <name type="scientific">Mesotoga infera</name>
    <dbReference type="NCBI Taxonomy" id="1236046"/>
    <lineage>
        <taxon>Bacteria</taxon>
        <taxon>Thermotogati</taxon>
        <taxon>Thermotogota</taxon>
        <taxon>Thermotogae</taxon>
        <taxon>Kosmotogales</taxon>
        <taxon>Kosmotogaceae</taxon>
        <taxon>Mesotoga</taxon>
    </lineage>
</organism>
<sequence>MRKIVLIGGGTGLSTFARVLKSFPVDLTLVVAITDDGGSSGILREEMKIPPPGDIRNNIIALANNEEILTKVFSHRFSTDAMKKHSLGNIIIAGLTEMYGSFPDAVIAASKLLNIKGKVLPVADALVRLIGELDDGSKIEGESEVARYGKKIKRLTLDRKVQALPEVLREIEMADTLIVGPGSLFTSVVPNFLVSGVSEAFSRSPGKKVYICNIMTQPKESEGFDLKKHVDTVESYIGTTFDRVFWTEVGGVEKTVLERYRRAGAVPVRNDLPDDTRVTVIRGATTELIIDGREKLVVRHSRESIVSILRELEILEEILL</sequence>
<dbReference type="GO" id="GO:0043743">
    <property type="term" value="F:LPPG:FO 2-phospho-L-lactate transferase activity"/>
    <property type="evidence" value="ECO:0007669"/>
    <property type="project" value="InterPro"/>
</dbReference>
<accession>A0A7Z7LH25</accession>
<name>A0A7Z7LH25_9BACT</name>
<evidence type="ECO:0000256" key="1">
    <source>
        <dbReference type="ARBA" id="ARBA00022490"/>
    </source>
</evidence>
<gene>
    <name evidence="3" type="ORF">MESINF_2544</name>
</gene>
<reference evidence="3 4" key="1">
    <citation type="submission" date="2017-01" db="EMBL/GenBank/DDBJ databases">
        <authorList>
            <person name="Erauso G."/>
        </authorList>
    </citation>
    <scope>NUCLEOTIDE SEQUENCE [LARGE SCALE GENOMIC DNA]</scope>
    <source>
        <strain evidence="3">MESINF1</strain>
    </source>
</reference>
<dbReference type="InterPro" id="IPR010119">
    <property type="entry name" value="Gluconeogen_factor"/>
</dbReference>
<comment type="subcellular location">
    <subcellularLocation>
        <location evidence="2">Cytoplasm</location>
    </subcellularLocation>
</comment>
<dbReference type="GO" id="GO:0005737">
    <property type="term" value="C:cytoplasm"/>
    <property type="evidence" value="ECO:0007669"/>
    <property type="project" value="UniProtKB-SubCell"/>
</dbReference>
<dbReference type="Gene3D" id="3.40.50.10680">
    <property type="entry name" value="CofD-like domains"/>
    <property type="match status" value="1"/>
</dbReference>
<dbReference type="SUPFAM" id="SSF142338">
    <property type="entry name" value="CofD-like"/>
    <property type="match status" value="1"/>
</dbReference>
<dbReference type="InterPro" id="IPR002882">
    <property type="entry name" value="CofD"/>
</dbReference>
<keyword evidence="4" id="KW-1185">Reference proteome</keyword>
<dbReference type="AlphaFoldDB" id="A0A7Z7LH25"/>
<dbReference type="Pfam" id="PF01933">
    <property type="entry name" value="CofD"/>
    <property type="match status" value="1"/>
</dbReference>
<dbReference type="CDD" id="cd07187">
    <property type="entry name" value="YvcK_like"/>
    <property type="match status" value="1"/>
</dbReference>
<dbReference type="PANTHER" id="PTHR30135:SF3">
    <property type="entry name" value="GLUCONEOGENESIS FACTOR-RELATED"/>
    <property type="match status" value="1"/>
</dbReference>
<keyword evidence="1 2" id="KW-0963">Cytoplasm</keyword>
<evidence type="ECO:0000256" key="2">
    <source>
        <dbReference type="HAMAP-Rule" id="MF_00973"/>
    </source>
</evidence>
<dbReference type="EMBL" id="LS974202">
    <property type="protein sequence ID" value="SSC13984.1"/>
    <property type="molecule type" value="Genomic_DNA"/>
</dbReference>
<evidence type="ECO:0000313" key="3">
    <source>
        <dbReference type="EMBL" id="SSC13984.1"/>
    </source>
</evidence>
<evidence type="ECO:0000313" key="4">
    <source>
        <dbReference type="Proteomes" id="UP000250796"/>
    </source>
</evidence>
<dbReference type="RefSeq" id="WP_169700204.1">
    <property type="nucleotide sequence ID" value="NZ_LS974202.1"/>
</dbReference>
<dbReference type="KEGG" id="minf:MESINF_2544"/>
<dbReference type="Proteomes" id="UP000250796">
    <property type="component" value="Chromosome MESINF"/>
</dbReference>
<proteinExistence type="inferred from homology"/>
<comment type="function">
    <text evidence="2">Required for morphogenesis under gluconeogenic growth conditions.</text>
</comment>